<protein>
    <recommendedName>
        <fullName evidence="3">NmrA-like domain-containing protein</fullName>
    </recommendedName>
</protein>
<dbReference type="Gene3D" id="3.90.25.10">
    <property type="entry name" value="UDP-galactose 4-epimerase, domain 1"/>
    <property type="match status" value="1"/>
</dbReference>
<keyword evidence="5" id="KW-1185">Reference proteome</keyword>
<evidence type="ECO:0000256" key="1">
    <source>
        <dbReference type="ARBA" id="ARBA00022857"/>
    </source>
</evidence>
<name>A0AAD6ZNX7_9AGAR</name>
<evidence type="ECO:0000313" key="5">
    <source>
        <dbReference type="Proteomes" id="UP001218218"/>
    </source>
</evidence>
<dbReference type="GO" id="GO:0016491">
    <property type="term" value="F:oxidoreductase activity"/>
    <property type="evidence" value="ECO:0007669"/>
    <property type="project" value="UniProtKB-KW"/>
</dbReference>
<dbReference type="InterPro" id="IPR036291">
    <property type="entry name" value="NAD(P)-bd_dom_sf"/>
</dbReference>
<accession>A0AAD6ZNX7</accession>
<comment type="caution">
    <text evidence="4">The sequence shown here is derived from an EMBL/GenBank/DDBJ whole genome shotgun (WGS) entry which is preliminary data.</text>
</comment>
<dbReference type="Proteomes" id="UP001218218">
    <property type="component" value="Unassembled WGS sequence"/>
</dbReference>
<organism evidence="4 5">
    <name type="scientific">Mycena albidolilacea</name>
    <dbReference type="NCBI Taxonomy" id="1033008"/>
    <lineage>
        <taxon>Eukaryota</taxon>
        <taxon>Fungi</taxon>
        <taxon>Dikarya</taxon>
        <taxon>Basidiomycota</taxon>
        <taxon>Agaricomycotina</taxon>
        <taxon>Agaricomycetes</taxon>
        <taxon>Agaricomycetidae</taxon>
        <taxon>Agaricales</taxon>
        <taxon>Marasmiineae</taxon>
        <taxon>Mycenaceae</taxon>
        <taxon>Mycena</taxon>
    </lineage>
</organism>
<evidence type="ECO:0000259" key="3">
    <source>
        <dbReference type="Pfam" id="PF05368"/>
    </source>
</evidence>
<reference evidence="4" key="1">
    <citation type="submission" date="2023-03" db="EMBL/GenBank/DDBJ databases">
        <title>Massive genome expansion in bonnet fungi (Mycena s.s.) driven by repeated elements and novel gene families across ecological guilds.</title>
        <authorList>
            <consortium name="Lawrence Berkeley National Laboratory"/>
            <person name="Harder C.B."/>
            <person name="Miyauchi S."/>
            <person name="Viragh M."/>
            <person name="Kuo A."/>
            <person name="Thoen E."/>
            <person name="Andreopoulos B."/>
            <person name="Lu D."/>
            <person name="Skrede I."/>
            <person name="Drula E."/>
            <person name="Henrissat B."/>
            <person name="Morin E."/>
            <person name="Kohler A."/>
            <person name="Barry K."/>
            <person name="LaButti K."/>
            <person name="Morin E."/>
            <person name="Salamov A."/>
            <person name="Lipzen A."/>
            <person name="Mereny Z."/>
            <person name="Hegedus B."/>
            <person name="Baldrian P."/>
            <person name="Stursova M."/>
            <person name="Weitz H."/>
            <person name="Taylor A."/>
            <person name="Grigoriev I.V."/>
            <person name="Nagy L.G."/>
            <person name="Martin F."/>
            <person name="Kauserud H."/>
        </authorList>
    </citation>
    <scope>NUCLEOTIDE SEQUENCE</scope>
    <source>
        <strain evidence="4">CBHHK002</strain>
    </source>
</reference>
<dbReference type="InterPro" id="IPR051609">
    <property type="entry name" value="NmrA/Isoflavone_reductase-like"/>
</dbReference>
<dbReference type="Gene3D" id="3.40.50.720">
    <property type="entry name" value="NAD(P)-binding Rossmann-like Domain"/>
    <property type="match status" value="1"/>
</dbReference>
<dbReference type="EMBL" id="JARIHO010000035">
    <property type="protein sequence ID" value="KAJ7331402.1"/>
    <property type="molecule type" value="Genomic_DNA"/>
</dbReference>
<proteinExistence type="predicted"/>
<dbReference type="AlphaFoldDB" id="A0AAD6ZNX7"/>
<dbReference type="InterPro" id="IPR008030">
    <property type="entry name" value="NmrA-like"/>
</dbReference>
<evidence type="ECO:0000256" key="2">
    <source>
        <dbReference type="ARBA" id="ARBA00023002"/>
    </source>
</evidence>
<sequence>MAPSVIIIGASGTVGRPLVQEFLKNKTRFGRIAVLADPTKVSRFTDVQSQGVEVVVGSFLEANSYKGFDTVISLTGNTAMKLQPGMIDAAIAGGVRHFYPSELGTDSYVAIGKRRYFRDKIATREHLRDRAHEVPGFAYTLLMTGAFTEFVPSPFNNVDIENHTAVSYGVPDALISVTALPDIVRYVVESVLLPLEQDKSCRELRVAGETLTWATLIETLGEVQGVKYHVTYLDPREAAEKEETARVAGNTDAEMLWAGKMLFSTGVAHLAGPLDNARFSFTPENAKETLQRLIGKK</sequence>
<dbReference type="PANTHER" id="PTHR47706:SF11">
    <property type="entry name" value="ISOFLAVONE REDUCTASE FAMILY PROTEIN (AFU_ORTHOLOGUE AFUA_1G12510)"/>
    <property type="match status" value="1"/>
</dbReference>
<keyword evidence="2" id="KW-0560">Oxidoreductase</keyword>
<dbReference type="SUPFAM" id="SSF51735">
    <property type="entry name" value="NAD(P)-binding Rossmann-fold domains"/>
    <property type="match status" value="1"/>
</dbReference>
<keyword evidence="1" id="KW-0521">NADP</keyword>
<dbReference type="PANTHER" id="PTHR47706">
    <property type="entry name" value="NMRA-LIKE FAMILY PROTEIN"/>
    <property type="match status" value="1"/>
</dbReference>
<evidence type="ECO:0000313" key="4">
    <source>
        <dbReference type="EMBL" id="KAJ7331402.1"/>
    </source>
</evidence>
<feature type="domain" description="NmrA-like" evidence="3">
    <location>
        <begin position="4"/>
        <end position="234"/>
    </location>
</feature>
<gene>
    <name evidence="4" type="ORF">DFH08DRAFT_881512</name>
</gene>
<dbReference type="Pfam" id="PF05368">
    <property type="entry name" value="NmrA"/>
    <property type="match status" value="1"/>
</dbReference>